<proteinExistence type="predicted"/>
<evidence type="ECO:0008006" key="3">
    <source>
        <dbReference type="Google" id="ProtNLM"/>
    </source>
</evidence>
<accession>A0A916X927</accession>
<comment type="caution">
    <text evidence="1">The sequence shown here is derived from an EMBL/GenBank/DDBJ whole genome shotgun (WGS) entry which is preliminary data.</text>
</comment>
<gene>
    <name evidence="1" type="ORF">GCM10011387_03910</name>
</gene>
<dbReference type="AlphaFoldDB" id="A0A916X927"/>
<evidence type="ECO:0000313" key="1">
    <source>
        <dbReference type="EMBL" id="GGC53584.1"/>
    </source>
</evidence>
<reference evidence="1" key="2">
    <citation type="submission" date="2020-09" db="EMBL/GenBank/DDBJ databases">
        <authorList>
            <person name="Sun Q."/>
            <person name="Zhou Y."/>
        </authorList>
    </citation>
    <scope>NUCLEOTIDE SEQUENCE</scope>
    <source>
        <strain evidence="1">CGMCC 1.15343</strain>
    </source>
</reference>
<organism evidence="1 2">
    <name type="scientific">Pedobacter quisquiliarum</name>
    <dbReference type="NCBI Taxonomy" id="1834438"/>
    <lineage>
        <taxon>Bacteria</taxon>
        <taxon>Pseudomonadati</taxon>
        <taxon>Bacteroidota</taxon>
        <taxon>Sphingobacteriia</taxon>
        <taxon>Sphingobacteriales</taxon>
        <taxon>Sphingobacteriaceae</taxon>
        <taxon>Pedobacter</taxon>
    </lineage>
</organism>
<dbReference type="Gene3D" id="3.30.450.20">
    <property type="entry name" value="PAS domain"/>
    <property type="match status" value="1"/>
</dbReference>
<reference evidence="1" key="1">
    <citation type="journal article" date="2014" name="Int. J. Syst. Evol. Microbiol.">
        <title>Complete genome sequence of Corynebacterium casei LMG S-19264T (=DSM 44701T), isolated from a smear-ripened cheese.</title>
        <authorList>
            <consortium name="US DOE Joint Genome Institute (JGI-PGF)"/>
            <person name="Walter F."/>
            <person name="Albersmeier A."/>
            <person name="Kalinowski J."/>
            <person name="Ruckert C."/>
        </authorList>
    </citation>
    <scope>NUCLEOTIDE SEQUENCE</scope>
    <source>
        <strain evidence="1">CGMCC 1.15343</strain>
    </source>
</reference>
<name>A0A916X927_9SPHI</name>
<dbReference type="EMBL" id="BMIL01000001">
    <property type="protein sequence ID" value="GGC53584.1"/>
    <property type="molecule type" value="Genomic_DNA"/>
</dbReference>
<dbReference type="SUPFAM" id="SSF55785">
    <property type="entry name" value="PYP-like sensor domain (PAS domain)"/>
    <property type="match status" value="1"/>
</dbReference>
<protein>
    <recommendedName>
        <fullName evidence="3">PAS fold-containing protein</fullName>
    </recommendedName>
</protein>
<dbReference type="Proteomes" id="UP000651668">
    <property type="component" value="Unassembled WGS sequence"/>
</dbReference>
<keyword evidence="2" id="KW-1185">Reference proteome</keyword>
<evidence type="ECO:0000313" key="2">
    <source>
        <dbReference type="Proteomes" id="UP000651668"/>
    </source>
</evidence>
<sequence>MDQFSKYIDPEFIFNEAPIGFVSFKPDGEIIKANCTFYSFFDKTERELSSANFLKLLTKGSALYFQMVLNPLLNLREYTNEISLSFSTPTENFDALFNAKAYKDEHGKVIVVNAYLLKIIDRKKYEAELLLAKRMAEDSLNSAKKIIDDNNEQFMKIALNQSHMIRRPMANMLGLISILKDIQISEDGADLIRLLETSAEELDTQIKEIVSQTQLPL</sequence>
<dbReference type="InterPro" id="IPR035965">
    <property type="entry name" value="PAS-like_dom_sf"/>
</dbReference>
<dbReference type="RefSeq" id="WP_188625140.1">
    <property type="nucleotide sequence ID" value="NZ_BMIL01000001.1"/>
</dbReference>